<dbReference type="SMART" id="SM00495">
    <property type="entry name" value="ChtBD3"/>
    <property type="match status" value="1"/>
</dbReference>
<dbReference type="Gene3D" id="2.60.40.10">
    <property type="entry name" value="Immunoglobulins"/>
    <property type="match status" value="2"/>
</dbReference>
<reference evidence="8" key="2">
    <citation type="submission" date="2022-09" db="EMBL/GenBank/DDBJ databases">
        <title>Rouxiella aceris sp. nov., isolated from tree sap and emended description of the genus Rhouxiella.</title>
        <authorList>
            <person name="Kim I.S."/>
        </authorList>
    </citation>
    <scope>NUCLEOTIDE SEQUENCE</scope>
    <source>
        <strain evidence="8">SAP-2</strain>
    </source>
</reference>
<dbReference type="PANTHER" id="PTHR11177:SF360">
    <property type="entry name" value="CHITINASE 4-RELATED"/>
    <property type="match status" value="1"/>
</dbReference>
<dbReference type="InterPro" id="IPR036116">
    <property type="entry name" value="FN3_sf"/>
</dbReference>
<proteinExistence type="inferred from homology"/>
<keyword evidence="2" id="KW-0378">Hydrolase</keyword>
<dbReference type="InterPro" id="IPR001223">
    <property type="entry name" value="Glyco_hydro18_cat"/>
</dbReference>
<evidence type="ECO:0000259" key="7">
    <source>
        <dbReference type="PROSITE" id="PS51910"/>
    </source>
</evidence>
<feature type="domain" description="Fibronectin type-III" evidence="6">
    <location>
        <begin position="473"/>
        <end position="557"/>
    </location>
</feature>
<dbReference type="InterPro" id="IPR013783">
    <property type="entry name" value="Ig-like_fold"/>
</dbReference>
<feature type="chain" id="PRO_5041331643" evidence="5">
    <location>
        <begin position="23"/>
        <end position="610"/>
    </location>
</feature>
<evidence type="ECO:0000256" key="5">
    <source>
        <dbReference type="SAM" id="SignalP"/>
    </source>
</evidence>
<dbReference type="PANTHER" id="PTHR11177">
    <property type="entry name" value="CHITINASE"/>
    <property type="match status" value="1"/>
</dbReference>
<dbReference type="SUPFAM" id="SSF51055">
    <property type="entry name" value="Carbohydrate binding domain"/>
    <property type="match status" value="1"/>
</dbReference>
<gene>
    <name evidence="8" type="ORF">ITX54_13765</name>
</gene>
<dbReference type="InterPro" id="IPR011583">
    <property type="entry name" value="Chitinase_II/V-like_cat"/>
</dbReference>
<dbReference type="Gene3D" id="3.20.20.80">
    <property type="entry name" value="Glycosidases"/>
    <property type="match status" value="1"/>
</dbReference>
<dbReference type="PROSITE" id="PS01095">
    <property type="entry name" value="GH18_1"/>
    <property type="match status" value="1"/>
</dbReference>
<dbReference type="InterPro" id="IPR017853">
    <property type="entry name" value="GH"/>
</dbReference>
<accession>A0AA40X3Z3</accession>
<sequence>MLNKLRIAILVGAALLTQSALAADQNRTISYLTSWGLPHGARADLENTKVDTFLLSFGKWDAEGNINSSDKIIDIPPYNPWSLDNNAYETWTTLKLDHPEKKMMVAFGGQNDEIIWSYITSQVQREKLANSLVNLLKTDYPVYKKGLKPEEMQGECLSKDDKGTCQMNHNQKAGTVQLDGIDFDFEKAARLTPEENDNLLKLSQRIRQLLGPNSKKMLSLTTYHVGADPIECSTTDSKDCSYVNSDHSGEVLPLLSKSKGVFDFYNVMAYDAGHNFKYKVAMSNYAKALGDKSKLILGTTINKQWAPDGNFAESKENNLERAKWQAQNQYGGFFVWTLGSNTEQMNMEHQVEYINDMRKAAGDNSTPAPDVDYTAPTAPANLQASVSGKDITLNWQPSTDNVGVTGYWIYRDSRKTDATPFTTWKDNAAIAGVEYSYHVVAHDAAGNRSQASETVNAKIVQDEEEDAVVHPHAPKGLTVDSVTKNALNLRWKPVNNVTVTKYHVYRNGVKTATTANSELRESGLTAGTTYRYYVIAETAKGVQSAASATFTAKTSDDTVVAPSESDWKTGTAYKAGTVVTYQGKKYRCLQSHSSIETWNPVAAFSLWKAL</sequence>
<dbReference type="GO" id="GO:0004568">
    <property type="term" value="F:chitinase activity"/>
    <property type="evidence" value="ECO:0007669"/>
    <property type="project" value="TreeGrafter"/>
</dbReference>
<dbReference type="SUPFAM" id="SSF51445">
    <property type="entry name" value="(Trans)glycosidases"/>
    <property type="match status" value="1"/>
</dbReference>
<organism evidence="8 9">
    <name type="scientific">Rouxiella silvae</name>
    <dbReference type="NCBI Taxonomy" id="1646373"/>
    <lineage>
        <taxon>Bacteria</taxon>
        <taxon>Pseudomonadati</taxon>
        <taxon>Pseudomonadota</taxon>
        <taxon>Gammaproteobacteria</taxon>
        <taxon>Enterobacterales</taxon>
        <taxon>Yersiniaceae</taxon>
        <taxon>Rouxiella</taxon>
    </lineage>
</organism>
<evidence type="ECO:0000313" key="8">
    <source>
        <dbReference type="EMBL" id="MBF6637727.1"/>
    </source>
</evidence>
<dbReference type="GO" id="GO:0008061">
    <property type="term" value="F:chitin binding"/>
    <property type="evidence" value="ECO:0007669"/>
    <property type="project" value="InterPro"/>
</dbReference>
<keyword evidence="3" id="KW-0119">Carbohydrate metabolism</keyword>
<dbReference type="GO" id="GO:0030246">
    <property type="term" value="F:carbohydrate binding"/>
    <property type="evidence" value="ECO:0007669"/>
    <property type="project" value="InterPro"/>
</dbReference>
<dbReference type="GO" id="GO:0006032">
    <property type="term" value="P:chitin catabolic process"/>
    <property type="evidence" value="ECO:0007669"/>
    <property type="project" value="TreeGrafter"/>
</dbReference>
<keyword evidence="5" id="KW-0732">Signal</keyword>
<feature type="signal peptide" evidence="5">
    <location>
        <begin position="1"/>
        <end position="22"/>
    </location>
</feature>
<evidence type="ECO:0000256" key="1">
    <source>
        <dbReference type="ARBA" id="ARBA00009121"/>
    </source>
</evidence>
<dbReference type="CDD" id="cd12214">
    <property type="entry name" value="ChiA1_BD"/>
    <property type="match status" value="1"/>
</dbReference>
<dbReference type="GO" id="GO:0005975">
    <property type="term" value="P:carbohydrate metabolic process"/>
    <property type="evidence" value="ECO:0007669"/>
    <property type="project" value="InterPro"/>
</dbReference>
<evidence type="ECO:0000256" key="3">
    <source>
        <dbReference type="ARBA" id="ARBA00023277"/>
    </source>
</evidence>
<reference evidence="8" key="1">
    <citation type="submission" date="2020-11" db="EMBL/GenBank/DDBJ databases">
        <authorList>
            <person name="Lee S.D."/>
        </authorList>
    </citation>
    <scope>NUCLEOTIDE SEQUENCE</scope>
    <source>
        <strain evidence="8">SAP-2</strain>
    </source>
</reference>
<protein>
    <submittedName>
        <fullName evidence="8">Fibronectin type III domain-containing protein</fullName>
    </submittedName>
</protein>
<dbReference type="CDD" id="cd00063">
    <property type="entry name" value="FN3"/>
    <property type="match status" value="2"/>
</dbReference>
<dbReference type="Gene3D" id="2.10.10.20">
    <property type="entry name" value="Carbohydrate-binding module superfamily 5/12"/>
    <property type="match status" value="1"/>
</dbReference>
<keyword evidence="4" id="KW-0326">Glycosidase</keyword>
<comment type="similarity">
    <text evidence="1">Belongs to the glycosyl hydrolase 18 family. Chitinase class II subfamily.</text>
</comment>
<name>A0AA40X3Z3_9GAMM</name>
<dbReference type="InterPro" id="IPR003610">
    <property type="entry name" value="CBM5/12"/>
</dbReference>
<feature type="domain" description="GH18" evidence="7">
    <location>
        <begin position="26"/>
        <end position="352"/>
    </location>
</feature>
<dbReference type="InterPro" id="IPR036573">
    <property type="entry name" value="CBM_sf_5/12"/>
</dbReference>
<dbReference type="RefSeq" id="WP_194978213.1">
    <property type="nucleotide sequence ID" value="NZ_JADMKS010000005.1"/>
</dbReference>
<evidence type="ECO:0000256" key="2">
    <source>
        <dbReference type="ARBA" id="ARBA00022801"/>
    </source>
</evidence>
<comment type="caution">
    <text evidence="8">The sequence shown here is derived from an EMBL/GenBank/DDBJ whole genome shotgun (WGS) entry which is preliminary data.</text>
</comment>
<dbReference type="InterPro" id="IPR050314">
    <property type="entry name" value="Glycosyl_Hydrlase_18"/>
</dbReference>
<dbReference type="SUPFAM" id="SSF49265">
    <property type="entry name" value="Fibronectin type III"/>
    <property type="match status" value="1"/>
</dbReference>
<evidence type="ECO:0000256" key="4">
    <source>
        <dbReference type="ARBA" id="ARBA00023295"/>
    </source>
</evidence>
<dbReference type="AlphaFoldDB" id="A0AA40X3Z3"/>
<dbReference type="EMBL" id="JADMKS010000005">
    <property type="protein sequence ID" value="MBF6637727.1"/>
    <property type="molecule type" value="Genomic_DNA"/>
</dbReference>
<dbReference type="PROSITE" id="PS51910">
    <property type="entry name" value="GH18_2"/>
    <property type="match status" value="1"/>
</dbReference>
<dbReference type="SMART" id="SM00060">
    <property type="entry name" value="FN3"/>
    <property type="match status" value="2"/>
</dbReference>
<dbReference type="PROSITE" id="PS50853">
    <property type="entry name" value="FN3"/>
    <property type="match status" value="1"/>
</dbReference>
<evidence type="ECO:0000313" key="9">
    <source>
        <dbReference type="Proteomes" id="UP000705283"/>
    </source>
</evidence>
<dbReference type="GO" id="GO:0005576">
    <property type="term" value="C:extracellular region"/>
    <property type="evidence" value="ECO:0007669"/>
    <property type="project" value="InterPro"/>
</dbReference>
<dbReference type="Proteomes" id="UP000705283">
    <property type="component" value="Unassembled WGS sequence"/>
</dbReference>
<dbReference type="InterPro" id="IPR001579">
    <property type="entry name" value="Glyco_hydro_18_chit_AS"/>
</dbReference>
<dbReference type="Pfam" id="PF02839">
    <property type="entry name" value="CBM_5_12"/>
    <property type="match status" value="1"/>
</dbReference>
<evidence type="ECO:0000259" key="6">
    <source>
        <dbReference type="PROSITE" id="PS50853"/>
    </source>
</evidence>
<dbReference type="Pfam" id="PF00041">
    <property type="entry name" value="fn3"/>
    <property type="match status" value="1"/>
</dbReference>
<dbReference type="InterPro" id="IPR003961">
    <property type="entry name" value="FN3_dom"/>
</dbReference>
<dbReference type="SMART" id="SM00636">
    <property type="entry name" value="Glyco_18"/>
    <property type="match status" value="1"/>
</dbReference>